<dbReference type="EMBL" id="JARJCW010000082">
    <property type="protein sequence ID" value="KAJ7196644.1"/>
    <property type="molecule type" value="Genomic_DNA"/>
</dbReference>
<sequence>MSISSSFLIASCVSLICIRSPPCHVIDTDQRCKHPTAASRRRTLTHYACLPPAAARPASHSMPPCGFVFARRIAASSTRPTAAITLSRFPIDNAARAWRHLPRCFSVRARAFAYTTRHPPSMRLLLLATLRTSAIAPATSLALALSPFPPVPSPMPAPLPASPPHVIAQYMHGSRTRCCPRCDPRRAPSPLLKHAPAPAPSPAHAHIRYLISITCADARACLCLGPFCVSAAPEPASPPVNDGMSLFHPRLTQTCMHWRPRRAYNRVRACGTCTQPRGRFDARRATDTGTRRTSHTSAVVRPHRALILSLSVKISTFATVGPAETLENNYAEMHPFLKRDAVQVSQLTDAALV</sequence>
<keyword evidence="1" id="KW-0732">Signal</keyword>
<gene>
    <name evidence="2" type="ORF">GGX14DRAFT_672230</name>
</gene>
<evidence type="ECO:0000256" key="1">
    <source>
        <dbReference type="SAM" id="SignalP"/>
    </source>
</evidence>
<evidence type="ECO:0000313" key="3">
    <source>
        <dbReference type="Proteomes" id="UP001219525"/>
    </source>
</evidence>
<organism evidence="2 3">
    <name type="scientific">Mycena pura</name>
    <dbReference type="NCBI Taxonomy" id="153505"/>
    <lineage>
        <taxon>Eukaryota</taxon>
        <taxon>Fungi</taxon>
        <taxon>Dikarya</taxon>
        <taxon>Basidiomycota</taxon>
        <taxon>Agaricomycotina</taxon>
        <taxon>Agaricomycetes</taxon>
        <taxon>Agaricomycetidae</taxon>
        <taxon>Agaricales</taxon>
        <taxon>Marasmiineae</taxon>
        <taxon>Mycenaceae</taxon>
        <taxon>Mycena</taxon>
    </lineage>
</organism>
<accession>A0AAD6UX67</accession>
<feature type="chain" id="PRO_5042178237" evidence="1">
    <location>
        <begin position="26"/>
        <end position="353"/>
    </location>
</feature>
<dbReference type="Proteomes" id="UP001219525">
    <property type="component" value="Unassembled WGS sequence"/>
</dbReference>
<comment type="caution">
    <text evidence="2">The sequence shown here is derived from an EMBL/GenBank/DDBJ whole genome shotgun (WGS) entry which is preliminary data.</text>
</comment>
<protein>
    <submittedName>
        <fullName evidence="2">Uncharacterized protein</fullName>
    </submittedName>
</protein>
<reference evidence="2" key="1">
    <citation type="submission" date="2023-03" db="EMBL/GenBank/DDBJ databases">
        <title>Massive genome expansion in bonnet fungi (Mycena s.s.) driven by repeated elements and novel gene families across ecological guilds.</title>
        <authorList>
            <consortium name="Lawrence Berkeley National Laboratory"/>
            <person name="Harder C.B."/>
            <person name="Miyauchi S."/>
            <person name="Viragh M."/>
            <person name="Kuo A."/>
            <person name="Thoen E."/>
            <person name="Andreopoulos B."/>
            <person name="Lu D."/>
            <person name="Skrede I."/>
            <person name="Drula E."/>
            <person name="Henrissat B."/>
            <person name="Morin E."/>
            <person name="Kohler A."/>
            <person name="Barry K."/>
            <person name="LaButti K."/>
            <person name="Morin E."/>
            <person name="Salamov A."/>
            <person name="Lipzen A."/>
            <person name="Mereny Z."/>
            <person name="Hegedus B."/>
            <person name="Baldrian P."/>
            <person name="Stursova M."/>
            <person name="Weitz H."/>
            <person name="Taylor A."/>
            <person name="Grigoriev I.V."/>
            <person name="Nagy L.G."/>
            <person name="Martin F."/>
            <person name="Kauserud H."/>
        </authorList>
    </citation>
    <scope>NUCLEOTIDE SEQUENCE</scope>
    <source>
        <strain evidence="2">9144</strain>
    </source>
</reference>
<dbReference type="AlphaFoldDB" id="A0AAD6UX67"/>
<feature type="signal peptide" evidence="1">
    <location>
        <begin position="1"/>
        <end position="25"/>
    </location>
</feature>
<evidence type="ECO:0000313" key="2">
    <source>
        <dbReference type="EMBL" id="KAJ7196644.1"/>
    </source>
</evidence>
<keyword evidence="3" id="KW-1185">Reference proteome</keyword>
<name>A0AAD6UX67_9AGAR</name>
<proteinExistence type="predicted"/>